<feature type="region of interest" description="Disordered" evidence="1">
    <location>
        <begin position="2337"/>
        <end position="2361"/>
    </location>
</feature>
<dbReference type="Proteomes" id="UP000014977">
    <property type="component" value="Unassembled WGS sequence"/>
</dbReference>
<gene>
    <name evidence="4" type="ORF">dsmv_0895</name>
</gene>
<dbReference type="InterPro" id="IPR046839">
    <property type="entry name" value="ABC_toxin_N"/>
</dbReference>
<dbReference type="Pfam" id="PF20220">
    <property type="entry name" value="ABC_toxin_N"/>
    <property type="match status" value="1"/>
</dbReference>
<dbReference type="Pfam" id="PF18413">
    <property type="entry name" value="Neuraminidase"/>
    <property type="match status" value="1"/>
</dbReference>
<dbReference type="Gene3D" id="1.10.101.10">
    <property type="entry name" value="PGBD-like superfamily/PGBD"/>
    <property type="match status" value="1"/>
</dbReference>
<protein>
    <submittedName>
        <fullName evidence="4">Uncharacterized protein</fullName>
    </submittedName>
</protein>
<reference evidence="4 5" key="1">
    <citation type="journal article" date="2013" name="Genome Announc.">
        <title>Draft genome sequences for three mercury-methylating, sulfate-reducing bacteria.</title>
        <authorList>
            <person name="Brown S.D."/>
            <person name="Hurt R.A.Jr."/>
            <person name="Gilmour C.C."/>
            <person name="Elias D.A."/>
        </authorList>
    </citation>
    <scope>NUCLEOTIDE SEQUENCE [LARGE SCALE GENOMIC DNA]</scope>
    <source>
        <strain evidence="4 5">DSM 2059</strain>
    </source>
</reference>
<dbReference type="PATRIC" id="fig|1121405.3.peg.4337"/>
<dbReference type="Gene3D" id="3.90.182.10">
    <property type="entry name" value="Toxin - Anthrax Protective Antigen,domain 1"/>
    <property type="match status" value="1"/>
</dbReference>
<dbReference type="InterPro" id="IPR036366">
    <property type="entry name" value="PGBDSf"/>
</dbReference>
<feature type="domain" description="ABC toxin N-terminal" evidence="3">
    <location>
        <begin position="2075"/>
        <end position="2197"/>
    </location>
</feature>
<dbReference type="eggNOG" id="COG3409">
    <property type="taxonomic scope" value="Bacteria"/>
</dbReference>
<organism evidence="4 5">
    <name type="scientific">Desulfococcus multivorans DSM 2059</name>
    <dbReference type="NCBI Taxonomy" id="1121405"/>
    <lineage>
        <taxon>Bacteria</taxon>
        <taxon>Pseudomonadati</taxon>
        <taxon>Thermodesulfobacteriota</taxon>
        <taxon>Desulfobacteria</taxon>
        <taxon>Desulfobacterales</taxon>
        <taxon>Desulfococcaceae</taxon>
        <taxon>Desulfococcus</taxon>
    </lineage>
</organism>
<dbReference type="EMBL" id="ATHJ01000149">
    <property type="protein sequence ID" value="EPR30491.1"/>
    <property type="molecule type" value="Genomic_DNA"/>
</dbReference>
<dbReference type="SUPFAM" id="SSF56988">
    <property type="entry name" value="Anthrax protective antigen"/>
    <property type="match status" value="1"/>
</dbReference>
<name>S7T1Q4_DESML</name>
<keyword evidence="5" id="KW-1185">Reference proteome</keyword>
<evidence type="ECO:0000256" key="1">
    <source>
        <dbReference type="SAM" id="MobiDB-lite"/>
    </source>
</evidence>
<evidence type="ECO:0000259" key="2">
    <source>
        <dbReference type="Pfam" id="PF18413"/>
    </source>
</evidence>
<proteinExistence type="predicted"/>
<evidence type="ECO:0000313" key="5">
    <source>
        <dbReference type="Proteomes" id="UP000014977"/>
    </source>
</evidence>
<sequence length="2624" mass="292742">MQAIHPILSSGQQGADVANLHMALERLEFLGPVTEDERAEQRYGDGTFEAVDRLQCQFGISTRQFGVVDEQTADLINHRLFEMGVFRLVEGRVADRDGSAVAGNLLFAFDRDNIGGAYLGKANTNADGAYRIFYDPSLYVRPGEGVLKVKDVIDLVVQVYDAAGATLAESQPLHDPGQRVRIDLRLGDQPAGEVFTVDGTVISRSRVGVSGLRVVIVDKNVGEDVHLKETVTDERGDYQVTFPITGLKDRCKQRPDLQARVFSGATFLGASEVRYNASNRETLSILLTTEADSALPSEHETLVDALTSHCRRSLGDLQETDDRPDITYLANKTGWDARAVALAALADQFSDRTMDESGHPTIEPAFFYALFRAGLPANEDALYQADAGTAEAVWKQAIAQGVIPASLEGSIPQVRDHFQSLAVQRALDTPAPAGVSSLKDMLSVSLGDDLERQQQFADLYTQHRTEPDKLWPAVRDKLGKAAEKRLRLDGQLSYLTFNNAPLIRKLHETAGRGGLTQPLDLVDHGFHHADKWKEIIGNGALPPEISGKDDAEKRANYAELMAAQVRLSFPTAVVAETIKGIETPAADFSIAGRFLREHHSRFEIGMQPVEQYISRNNLQVAEEVTQTVKQVQRVHQITPSDSAMTGLLKKGIDSAYAVTLYDRDEFIRTFKDEVGGEENALLTYAKAQQVHNAVLNIATSYLIARTAPPIGVHSPPQIIDQAPKVPANAGDVIAYPALESLFGEMDYCACEHCRSILSPAAYFVNLLQFIDPDPGAWKTTLAKWKSEHGGAPYPFPDMTAWNKAGNPTNTEITPLQILMSRRPDIEHLPLTCENTNTPLPYIDLVNEILEYFVFNKLSLEKYEGHSTDGDAAPEELLASPQFGDTEAGVEAYEILAAAYFPPPLPFHQPLENLRRYFDRFDASLPEVMEALRKNDRLERANVNEYGWRDILMEELRLSRTEHKILTNYDLEPPINAKLTLHELYGYAPAASEAEVLADLSNAKAFTRRAGITYEDIIEILKTRFINPNSTLIPKLERLNVTFAALKTLKESPLTGQAWLDLLPKPLPDAAQYGGNIEAWVRNDANYANVMSLITLANPSGAEDICSFDKLAFRYSDPDKLDKPIRAFEFYRLIRFVRLWKKLGWTIEQTDKAITALYPVDQTPNNADDTVNLQRLDAGFLILLPRLGVIKRVLDTLKLKPQKDLLPLLACFAPIDTHGAASLYRQMFLSPTLLKQDPAFADNGYGNFLTDNAQKLMAHAEALRAAFQLTEEEFTRINAVLGNDANTSLGYTPTDEEITQLLGHAPNGTERDTLTQYLRTQNITAIFRRGRLARNLKLSVREFLLLTQFSGLDPFAAPDAPNPPILRLIELVGRLRAASLKPVQALYLIWNQDISGKSAPDDSEVLGFARALRADFAAIEGEFAVVDDPDGQIARARMALVYDNATTDLFFGLLNNTLSTDVPYSHGKPALEQSILDVAPGRIAYDDFRKQLTFAGIMTTDMRDALKVGVPLAFEQAVDKLYNANQQIIESFFARYPELQPLQEAFSFFRELKSSVNYTHGQTTLEQPIINIAPGRIAYDSTRRELSFKGVLTATTRDRLKAVAGATNLFQMAVNDLFSANQGSVQAFFARHGQFMKAQQDAYVTANDILEQQRSVLLDAFLPELKRRRKRQQALQNISTATRTDVGFAGALLDNRIEDKPEIKYLFHSADSATKPALMDLIAIETAGLSAQFFYRDTATGKVDHPRDAEAILDYSSAANDKAKFPANGANPISGIWSGYLETPENGFYNFHIETDADAMVSLSLEGRIIELQESGNVRINKEAVELRSGTLYPIMLKVENVKDTLAVGWETKGRGREIIPARYLYSETLITCLRVTYVRFLKAVSLADALNLTASELVHFASHADYAIDNQGWLNSLPVLENPNEDTSTALFKDFMALLDFSRIKSELSPDDERLLNVLRNPDAVIASLAAATAKPELLLLSLTRWETNSLDALLVHFGKVKDGKADRSALKQLDTFSRIYTAYWVVKKSGIPASALIKAANNEPGATTVGDLQAALRARYEKSDWLNVLKPINDELRGLQRDALVTYILHQMRAAPDSSHIDTPDKLFEYFLMDVQMAPCMQTSRIRHALSSIQLFIERCLMNLEPRVAASSIQAKQWEWMKRYRVWEANRKVFLWPENWLEPELRDNQSPFFKETMSELLQGDITEDRAAVALLNYLSKLEEVAKLEPCGIHYVENDPSKREDDVAHIVARTAGANRKYFYRRLEPSGWTPWEQIKLDIEDNPVIPVVWKGRLFLFWVRILKEANMDPGTSEDKIYSTVMDKPLSDIAAAIYREKSQSTDDATPLAEQTTSQARKSAAQAAGENTKVVVKAVLCWSEYYNGKWQPTKTSDVNRPATLGLFEISAFDRSMLVLSVSEESDALRISIWNQGQSSFVLYNTHSLPVPQWIARPTMPSKPVGMNTVKDTLVVSYFIQWPPAPGVPPRERQVLKNLLHDHTIQPRHMLQDVWNAPFFYEDSRHVFYVTTTAEPVTIYTPNGYFPITIPPKQDLVIPPLVFEPRVPIIPDLLGPIATGKHPGVLDTTPIKRFVSEDAYITKALSTRGTVLFGNTEIGATGNRGTFQRR</sequence>
<dbReference type="RefSeq" id="WP_020878800.1">
    <property type="nucleotide sequence ID" value="NZ_ATHJ01000149.1"/>
</dbReference>
<accession>S7T1Q4</accession>
<dbReference type="STRING" id="897.B2D07_02365"/>
<feature type="domain" description="Neuraminidase-like" evidence="2">
    <location>
        <begin position="2235"/>
        <end position="2392"/>
    </location>
</feature>
<dbReference type="InterPro" id="IPR041079">
    <property type="entry name" value="Neuraminidase-like"/>
</dbReference>
<evidence type="ECO:0000259" key="3">
    <source>
        <dbReference type="Pfam" id="PF20220"/>
    </source>
</evidence>
<comment type="caution">
    <text evidence="4">The sequence shown here is derived from an EMBL/GenBank/DDBJ whole genome shotgun (WGS) entry which is preliminary data.</text>
</comment>
<evidence type="ECO:0000313" key="4">
    <source>
        <dbReference type="EMBL" id="EPR30491.1"/>
    </source>
</evidence>